<dbReference type="EMBL" id="WHJC01000096">
    <property type="protein sequence ID" value="MPQ43701.1"/>
    <property type="molecule type" value="Genomic_DNA"/>
</dbReference>
<accession>A0A6I1MS34</accession>
<sequence>MNENNLKLAQQDIEDALKAVENLEIKLNCNELSKDLLKEQFVMLTDKLQNLEDILKTEGIF</sequence>
<proteinExistence type="predicted"/>
<name>A0A6I1MS34_9CLOT</name>
<dbReference type="OrthoDB" id="1928827at2"/>
<reference evidence="2 3" key="1">
    <citation type="submission" date="2019-10" db="EMBL/GenBank/DDBJ databases">
        <title>The Genome Sequence of Clostridium tarantellae Isolated from Fish Brain.</title>
        <authorList>
            <person name="Bano L."/>
            <person name="Kiel M."/>
            <person name="Sales G."/>
            <person name="Doxey A.C."/>
            <person name="Mansfield M.J."/>
            <person name="Schiavone M."/>
            <person name="Rossetto O."/>
            <person name="Pirazzini M."/>
            <person name="Dobrindt U."/>
            <person name="Montecucco C."/>
        </authorList>
    </citation>
    <scope>NUCLEOTIDE SEQUENCE [LARGE SCALE GENOMIC DNA]</scope>
    <source>
        <strain evidence="2 3">DSM 3997</strain>
    </source>
</reference>
<comment type="caution">
    <text evidence="2">The sequence shown here is derived from an EMBL/GenBank/DDBJ whole genome shotgun (WGS) entry which is preliminary data.</text>
</comment>
<organism evidence="2 3">
    <name type="scientific">Clostridium tarantellae</name>
    <dbReference type="NCBI Taxonomy" id="39493"/>
    <lineage>
        <taxon>Bacteria</taxon>
        <taxon>Bacillati</taxon>
        <taxon>Bacillota</taxon>
        <taxon>Clostridia</taxon>
        <taxon>Eubacteriales</taxon>
        <taxon>Clostridiaceae</taxon>
        <taxon>Clostridium</taxon>
    </lineage>
</organism>
<dbReference type="RefSeq" id="WP_152889454.1">
    <property type="nucleotide sequence ID" value="NZ_WHJC01000096.1"/>
</dbReference>
<evidence type="ECO:0000256" key="1">
    <source>
        <dbReference type="SAM" id="Coils"/>
    </source>
</evidence>
<gene>
    <name evidence="2" type="ORF">GBZ86_08020</name>
</gene>
<feature type="coiled-coil region" evidence="1">
    <location>
        <begin position="6"/>
        <end position="54"/>
    </location>
</feature>
<keyword evidence="3" id="KW-1185">Reference proteome</keyword>
<dbReference type="Proteomes" id="UP000430345">
    <property type="component" value="Unassembled WGS sequence"/>
</dbReference>
<keyword evidence="1" id="KW-0175">Coiled coil</keyword>
<dbReference type="AlphaFoldDB" id="A0A6I1MS34"/>
<evidence type="ECO:0000313" key="3">
    <source>
        <dbReference type="Proteomes" id="UP000430345"/>
    </source>
</evidence>
<protein>
    <submittedName>
        <fullName evidence="2">Uncharacterized protein</fullName>
    </submittedName>
</protein>
<evidence type="ECO:0000313" key="2">
    <source>
        <dbReference type="EMBL" id="MPQ43701.1"/>
    </source>
</evidence>